<dbReference type="PROSITE" id="PS00136">
    <property type="entry name" value="SUBTILASE_ASP"/>
    <property type="match status" value="1"/>
</dbReference>
<keyword evidence="6" id="KW-0677">Repeat</keyword>
<dbReference type="CDD" id="cd07475">
    <property type="entry name" value="Peptidases_S8_C5a_Peptidase"/>
    <property type="match status" value="1"/>
</dbReference>
<evidence type="ECO:0000256" key="11">
    <source>
        <dbReference type="SAM" id="SignalP"/>
    </source>
</evidence>
<feature type="domain" description="C5a peptidase/Subtilisin-like protease SBT2-like Fn3-like" evidence="14">
    <location>
        <begin position="690"/>
        <end position="796"/>
    </location>
</feature>
<comment type="similarity">
    <text evidence="1 9 10">Belongs to the peptidase S8 family.</text>
</comment>
<dbReference type="Proteomes" id="UP001464378">
    <property type="component" value="Unassembled WGS sequence"/>
</dbReference>
<dbReference type="Pfam" id="PF02225">
    <property type="entry name" value="PA"/>
    <property type="match status" value="1"/>
</dbReference>
<dbReference type="Pfam" id="PF06280">
    <property type="entry name" value="fn3_5"/>
    <property type="match status" value="1"/>
</dbReference>
<evidence type="ECO:0000256" key="3">
    <source>
        <dbReference type="ARBA" id="ARBA00022525"/>
    </source>
</evidence>
<reference evidence="15 16" key="1">
    <citation type="submission" date="2024-03" db="EMBL/GenBank/DDBJ databases">
        <title>Human intestinal bacterial collection.</title>
        <authorList>
            <person name="Pauvert C."/>
            <person name="Hitch T.C.A."/>
            <person name="Clavel T."/>
        </authorList>
    </citation>
    <scope>NUCLEOTIDE SEQUENCE [LARGE SCALE GENOMIC DNA]</scope>
    <source>
        <strain evidence="15 16">CLA-AP-H29</strain>
    </source>
</reference>
<feature type="chain" id="PRO_5045334988" evidence="11">
    <location>
        <begin position="30"/>
        <end position="1160"/>
    </location>
</feature>
<feature type="signal peptide" evidence="11">
    <location>
        <begin position="1"/>
        <end position="29"/>
    </location>
</feature>
<keyword evidence="8 9" id="KW-0720">Serine protease</keyword>
<dbReference type="PROSITE" id="PS00138">
    <property type="entry name" value="SUBTILASE_SER"/>
    <property type="match status" value="1"/>
</dbReference>
<dbReference type="InterPro" id="IPR010435">
    <property type="entry name" value="C5a/SBT2-like_Fn3"/>
</dbReference>
<dbReference type="PANTHER" id="PTHR43806:SF11">
    <property type="entry name" value="CEREVISIN-RELATED"/>
    <property type="match status" value="1"/>
</dbReference>
<evidence type="ECO:0000256" key="2">
    <source>
        <dbReference type="ARBA" id="ARBA00022512"/>
    </source>
</evidence>
<dbReference type="Gene3D" id="2.60.40.1710">
    <property type="entry name" value="Subtilisin-like superfamily"/>
    <property type="match status" value="1"/>
</dbReference>
<dbReference type="Gene3D" id="3.40.50.200">
    <property type="entry name" value="Peptidase S8/S53 domain"/>
    <property type="match status" value="1"/>
</dbReference>
<dbReference type="SUPFAM" id="SSF52025">
    <property type="entry name" value="PA domain"/>
    <property type="match status" value="1"/>
</dbReference>
<feature type="active site" description="Charge relay system" evidence="9">
    <location>
        <position position="195"/>
    </location>
</feature>
<dbReference type="InterPro" id="IPR003137">
    <property type="entry name" value="PA_domain"/>
</dbReference>
<dbReference type="InterPro" id="IPR023827">
    <property type="entry name" value="Peptidase_S8_Asp-AS"/>
</dbReference>
<dbReference type="RefSeq" id="WP_349232347.1">
    <property type="nucleotide sequence ID" value="NZ_JBBMFK010000027.1"/>
</dbReference>
<proteinExistence type="inferred from homology"/>
<comment type="caution">
    <text evidence="15">The sequence shown here is derived from an EMBL/GenBank/DDBJ whole genome shotgun (WGS) entry which is preliminary data.</text>
</comment>
<dbReference type="InterPro" id="IPR000209">
    <property type="entry name" value="Peptidase_S8/S53_dom"/>
</dbReference>
<gene>
    <name evidence="15" type="ORF">WMO64_13895</name>
</gene>
<evidence type="ECO:0000256" key="5">
    <source>
        <dbReference type="ARBA" id="ARBA00022729"/>
    </source>
</evidence>
<protein>
    <submittedName>
        <fullName evidence="15">S8 family serine peptidase</fullName>
    </submittedName>
</protein>
<evidence type="ECO:0000256" key="9">
    <source>
        <dbReference type="PROSITE-ProRule" id="PRU01240"/>
    </source>
</evidence>
<dbReference type="SUPFAM" id="SSF52743">
    <property type="entry name" value="Subtilisin-like"/>
    <property type="match status" value="1"/>
</dbReference>
<keyword evidence="3" id="KW-0964">Secreted</keyword>
<evidence type="ECO:0000256" key="4">
    <source>
        <dbReference type="ARBA" id="ARBA00022670"/>
    </source>
</evidence>
<organism evidence="15 16">
    <name type="scientific">Pseudoflavonifractor intestinihominis</name>
    <dbReference type="NCBI Taxonomy" id="3133171"/>
    <lineage>
        <taxon>Bacteria</taxon>
        <taxon>Bacillati</taxon>
        <taxon>Bacillota</taxon>
        <taxon>Clostridia</taxon>
        <taxon>Eubacteriales</taxon>
        <taxon>Oscillospiraceae</taxon>
        <taxon>Pseudoflavonifractor</taxon>
    </lineage>
</organism>
<dbReference type="InterPro" id="IPR023828">
    <property type="entry name" value="Peptidase_S8_Ser-AS"/>
</dbReference>
<accession>A0ABV1ECH3</accession>
<dbReference type="PRINTS" id="PR00723">
    <property type="entry name" value="SUBTILISIN"/>
</dbReference>
<dbReference type="Gene3D" id="2.60.40.4070">
    <property type="match status" value="1"/>
</dbReference>
<feature type="active site" description="Charge relay system" evidence="9">
    <location>
        <position position="606"/>
    </location>
</feature>
<evidence type="ECO:0000256" key="6">
    <source>
        <dbReference type="ARBA" id="ARBA00022737"/>
    </source>
</evidence>
<evidence type="ECO:0000313" key="15">
    <source>
        <dbReference type="EMBL" id="MEQ2444554.1"/>
    </source>
</evidence>
<dbReference type="PROSITE" id="PS51892">
    <property type="entry name" value="SUBTILASE"/>
    <property type="match status" value="1"/>
</dbReference>
<evidence type="ECO:0000256" key="7">
    <source>
        <dbReference type="ARBA" id="ARBA00022801"/>
    </source>
</evidence>
<evidence type="ECO:0000259" key="12">
    <source>
        <dbReference type="Pfam" id="PF00082"/>
    </source>
</evidence>
<dbReference type="InterPro" id="IPR036852">
    <property type="entry name" value="Peptidase_S8/S53_dom_sf"/>
</dbReference>
<evidence type="ECO:0000256" key="10">
    <source>
        <dbReference type="RuleBase" id="RU003355"/>
    </source>
</evidence>
<keyword evidence="7 9" id="KW-0378">Hydrolase</keyword>
<feature type="domain" description="Peptidase S8/S53" evidence="12">
    <location>
        <begin position="186"/>
        <end position="667"/>
    </location>
</feature>
<dbReference type="Gene3D" id="3.50.30.30">
    <property type="match status" value="1"/>
</dbReference>
<dbReference type="InterPro" id="IPR050131">
    <property type="entry name" value="Peptidase_S8_subtilisin-like"/>
</dbReference>
<evidence type="ECO:0000313" key="16">
    <source>
        <dbReference type="Proteomes" id="UP001464378"/>
    </source>
</evidence>
<name>A0ABV1ECH3_9FIRM</name>
<evidence type="ECO:0000256" key="1">
    <source>
        <dbReference type="ARBA" id="ARBA00011073"/>
    </source>
</evidence>
<keyword evidence="16" id="KW-1185">Reference proteome</keyword>
<feature type="active site" description="Charge relay system" evidence="9">
    <location>
        <position position="256"/>
    </location>
</feature>
<feature type="domain" description="PA" evidence="13">
    <location>
        <begin position="461"/>
        <end position="534"/>
    </location>
</feature>
<dbReference type="Pfam" id="PF00082">
    <property type="entry name" value="Peptidase_S8"/>
    <property type="match status" value="1"/>
</dbReference>
<evidence type="ECO:0000256" key="8">
    <source>
        <dbReference type="ARBA" id="ARBA00022825"/>
    </source>
</evidence>
<dbReference type="InterPro" id="IPR015500">
    <property type="entry name" value="Peptidase_S8_subtilisin-rel"/>
</dbReference>
<dbReference type="InterPro" id="IPR046450">
    <property type="entry name" value="PA_dom_sf"/>
</dbReference>
<keyword evidence="4 9" id="KW-0645">Protease</keyword>
<evidence type="ECO:0000259" key="13">
    <source>
        <dbReference type="Pfam" id="PF02225"/>
    </source>
</evidence>
<sequence length="1160" mass="125042">MRRTWHDLVQKWVALLLAVFMLGAPLAQAAGPREQKTGGQLSESEMDTLLRGALTSYKEDGDVQPEEQLSPDEIVRVVVELEEAPAAEGTEGDYDEAVKSRETQLLAAQSAVIAQIRALYPVTVVQQTAYLSNSITVEIARKAIEDIRTLKGVADAYEISKLEPEMYTAIDMAGATKVWEDYGYDGSGTLIAIIDSGVNYEHQDMTIDPGCGKYTREEMEEKIDLLGYGTYVNDKIPFAYSYVYGDNTILNDVNTHGYHVAGIAAANASDSGINGVAPNAQILSMQVFDKVDGGYTDDIVRAIEDAVKLGADIVNLSLGSDGGSSSDWNFINSAIRRASAQGVVCCVSAGNSTMATISPETYDNGVPNGPVNDLGLVDTAIIASPSSAESALSVASVQNVGTLLSQATMETEGESRDMLCTDFFPAYDLSSLGEVRLYDMGTGDYTEYGSYDDNWEWVNKFTDEELAEMKGQIALVQRGDIEFTWKIYYAALYAGFGGVIIYDNSDSDVAPYGVGAQDYSQIPAIIVSGADGAYLKTLAESGQTVRFTGMEENIPAIVTEDVETSPFSSWGPTGSLDLKPEIAAPGGNIYSLAGGVDGYQTMSGTSMAAPYASGAEALLVQAIRARGMELSGQELTDFLKQNMMNTAEPVWDVAHNVPYSVRQQGAGLLNIEAAVGNLVTVTCDGEAKAALGQVGGQTSFDLTFTNYGQEAASYTLDATQVYQDYTEPETNLYYVQTMDGAAFSFDQDTVTVPAGGTATVRVTLTIPESAETEHFAEGYLKFTSQDGKADLGMPVLGFYGDWNKEPIVDAPYYSEDSFMRTTFLPEYRQQYYGGSYYYRGYAGYSTCLVGLSGGTPDYALGEQIDPATRSMGASSAVRYIEPEYVSFSPNGDGLRDSIAPYLTFLRNAATVTMEILDADGNVIRNAGTMNEIRRLAYKDMSDANMAQFVSASNSLLVWDGTVYNMATGELEPVEAGQYTVRITTTTGVGDEVQTVELPVEVDLTSPTFDFCEVEEKDGAYYLHYKASDENGIHHLVAYGVNGSAGAWTDASFDYDESDGSFTVKLTGIQQNALNQCYIMVTDTAGNAAMEDFVFAVGEVQEPSGVTFTNLDIDAPVNYPQSSAVQSGLFEIYGTAEDGYEVEVAAARRRSWATTSPYTSP</sequence>
<evidence type="ECO:0000259" key="14">
    <source>
        <dbReference type="Pfam" id="PF06280"/>
    </source>
</evidence>
<dbReference type="InterPro" id="IPR034216">
    <property type="entry name" value="C5a_Peptidase"/>
</dbReference>
<dbReference type="EMBL" id="JBBMFK010000027">
    <property type="protein sequence ID" value="MEQ2444554.1"/>
    <property type="molecule type" value="Genomic_DNA"/>
</dbReference>
<keyword evidence="2" id="KW-0134">Cell wall</keyword>
<keyword evidence="5 11" id="KW-0732">Signal</keyword>
<dbReference type="PANTHER" id="PTHR43806">
    <property type="entry name" value="PEPTIDASE S8"/>
    <property type="match status" value="1"/>
</dbReference>